<accession>A0ABY2E767</accession>
<gene>
    <name evidence="6" type="ORF">EXU48_04180</name>
</gene>
<dbReference type="CDD" id="cd01166">
    <property type="entry name" value="KdgK"/>
    <property type="match status" value="1"/>
</dbReference>
<dbReference type="PANTHER" id="PTHR10584:SF167">
    <property type="entry name" value="PFKB DOMAIN PROTEIN"/>
    <property type="match status" value="1"/>
</dbReference>
<evidence type="ECO:0000313" key="6">
    <source>
        <dbReference type="EMBL" id="TDE97400.1"/>
    </source>
</evidence>
<evidence type="ECO:0000256" key="1">
    <source>
        <dbReference type="ARBA" id="ARBA00022679"/>
    </source>
</evidence>
<keyword evidence="7" id="KW-1185">Reference proteome</keyword>
<evidence type="ECO:0000313" key="7">
    <source>
        <dbReference type="Proteomes" id="UP000504882"/>
    </source>
</evidence>
<reference evidence="6 7" key="1">
    <citation type="submission" date="2019-03" db="EMBL/GenBank/DDBJ databases">
        <title>Genomic features of bacteria from cold environments.</title>
        <authorList>
            <person name="Shen L."/>
        </authorList>
    </citation>
    <scope>NUCLEOTIDE SEQUENCE [LARGE SCALE GENOMIC DNA]</scope>
    <source>
        <strain evidence="7">T3246-1</strain>
    </source>
</reference>
<comment type="caution">
    <text evidence="6">The sequence shown here is derived from an EMBL/GenBank/DDBJ whole genome shotgun (WGS) entry which is preliminary data.</text>
</comment>
<organism evidence="6 7">
    <name type="scientific">Occultella glacieicola</name>
    <dbReference type="NCBI Taxonomy" id="2518684"/>
    <lineage>
        <taxon>Bacteria</taxon>
        <taxon>Bacillati</taxon>
        <taxon>Actinomycetota</taxon>
        <taxon>Actinomycetes</taxon>
        <taxon>Micrococcales</taxon>
        <taxon>Ruaniaceae</taxon>
        <taxon>Occultella</taxon>
    </lineage>
</organism>
<sequence length="313" mass="32916">MPRQTANTFDLVTAGRAVVDLYPGQDGLAPKDVLSYTQFLGGSPTNVAVAAARAGLRTAAVTRTGDDLFHQFVVARLEAYGVDTRWVRAVADTRTTLAVADLQEPHAPALQFFRDPRPPENDIYPDELAAAAASADTLWLTASGFAADPSAAAHAAALRERRRCLLDLDYRPAFWADARDFHLRLRSVLPHVDTVIGNEQECALALGSSGTPTELARRLLAQGPALAIVKLGADGALAATSAGVIRQPAFRAEVVNGLGAGDAFGGFIAKGLIEGWPLERSLRFACAAGSIVASRRGCSDAMPTETEVAGLAG</sequence>
<dbReference type="InterPro" id="IPR002139">
    <property type="entry name" value="Ribo/fructo_kinase"/>
</dbReference>
<dbReference type="Pfam" id="PF00294">
    <property type="entry name" value="PfkB"/>
    <property type="match status" value="1"/>
</dbReference>
<dbReference type="Proteomes" id="UP000504882">
    <property type="component" value="Unassembled WGS sequence"/>
</dbReference>
<proteinExistence type="predicted"/>
<protein>
    <submittedName>
        <fullName evidence="6">5-dehydro-2-deoxygluconokinase</fullName>
    </submittedName>
</protein>
<keyword evidence="2" id="KW-0547">Nucleotide-binding</keyword>
<feature type="domain" description="Carbohydrate kinase PfkB" evidence="5">
    <location>
        <begin position="10"/>
        <end position="304"/>
    </location>
</feature>
<dbReference type="Gene3D" id="2.20.150.10">
    <property type="entry name" value="putative 5-dehydro-2- deoxygluconokinase"/>
    <property type="match status" value="1"/>
</dbReference>
<dbReference type="InterPro" id="IPR023314">
    <property type="entry name" value="Myo_inos_IolC-like_sf"/>
</dbReference>
<dbReference type="EMBL" id="SMNA01000002">
    <property type="protein sequence ID" value="TDE97400.1"/>
    <property type="molecule type" value="Genomic_DNA"/>
</dbReference>
<dbReference type="InterPro" id="IPR029056">
    <property type="entry name" value="Ribokinase-like"/>
</dbReference>
<dbReference type="Gene3D" id="3.40.1190.20">
    <property type="match status" value="1"/>
</dbReference>
<keyword evidence="3" id="KW-0418">Kinase</keyword>
<evidence type="ECO:0000256" key="2">
    <source>
        <dbReference type="ARBA" id="ARBA00022741"/>
    </source>
</evidence>
<evidence type="ECO:0000256" key="3">
    <source>
        <dbReference type="ARBA" id="ARBA00022777"/>
    </source>
</evidence>
<evidence type="ECO:0000259" key="5">
    <source>
        <dbReference type="Pfam" id="PF00294"/>
    </source>
</evidence>
<name>A0ABY2E767_9MICO</name>
<dbReference type="InterPro" id="IPR011611">
    <property type="entry name" value="PfkB_dom"/>
</dbReference>
<dbReference type="SUPFAM" id="SSF53613">
    <property type="entry name" value="Ribokinase-like"/>
    <property type="match status" value="1"/>
</dbReference>
<dbReference type="PRINTS" id="PR00990">
    <property type="entry name" value="RIBOKINASE"/>
</dbReference>
<keyword evidence="4" id="KW-0067">ATP-binding</keyword>
<dbReference type="PANTHER" id="PTHR10584">
    <property type="entry name" value="SUGAR KINASE"/>
    <property type="match status" value="1"/>
</dbReference>
<dbReference type="RefSeq" id="WP_133106326.1">
    <property type="nucleotide sequence ID" value="NZ_SMNA01000002.1"/>
</dbReference>
<keyword evidence="1" id="KW-0808">Transferase</keyword>
<evidence type="ECO:0000256" key="4">
    <source>
        <dbReference type="ARBA" id="ARBA00022840"/>
    </source>
</evidence>